<sequence>MTQSHDPLFTSSCHRQQPAAEQTCPAMAAGGCCSSVLLLAAAGLVCGLPAGRWLQASPEEPEVQTLVRLAEREYNGASGREDVYRAVRTSDLRRQRNSKIRSENPSRFLLRIYRCFFFYCGFFCGFSSAFSHWRSWYRASDMTSPSSWGSTLCKKGDGEVLDNCRLHSLASLMEIQCRYSMLVFPWVNETKVLEQKCSPEGLSKEVNEASSEQDVLSMKSEEELLETLSLFKDFVTTYDKKYRDDEEALMRLQIFSQNLRKAKEIQEKDQGTAEYGVTKFSDLTEEEFRTLVLNPLLSSQPSRPMKMAPAPSDPPPAQWDWRDHGAVTDVKNQGMCGSCWAFSVTGNIEGQWFLKKRSLISLSEQELVDCDSVDKACGGGLPSNAYEAIEKLGGLESEQDYSYLGHKERCSFSTTKVSAYINSSMEIPNDETQIAAWLAQNGPISIALNAFAMQFYRKGISHPFRILCNPWMIDHAVLLVGYGDRDGKPFWAIKNSWGKDWGEEGYYYLYRGTGACGMNTMCSSAVID</sequence>
<feature type="domain" description="Peptidase C1A papain C-terminal" evidence="8">
    <location>
        <begin position="315"/>
        <end position="526"/>
    </location>
</feature>
<dbReference type="InterPro" id="IPR039417">
    <property type="entry name" value="Peptidase_C1A_papain-like"/>
</dbReference>
<accession>A0ABN9LKF4</accession>
<evidence type="ECO:0008006" key="12">
    <source>
        <dbReference type="Google" id="ProtNLM"/>
    </source>
</evidence>
<keyword evidence="7" id="KW-1133">Transmembrane helix</keyword>
<evidence type="ECO:0000256" key="7">
    <source>
        <dbReference type="SAM" id="Phobius"/>
    </source>
</evidence>
<evidence type="ECO:0000256" key="1">
    <source>
        <dbReference type="ARBA" id="ARBA00008455"/>
    </source>
</evidence>
<proteinExistence type="inferred from homology"/>
<feature type="transmembrane region" description="Helical" evidence="7">
    <location>
        <begin position="116"/>
        <end position="137"/>
    </location>
</feature>
<evidence type="ECO:0000256" key="5">
    <source>
        <dbReference type="ARBA" id="ARBA00023145"/>
    </source>
</evidence>
<evidence type="ECO:0000313" key="10">
    <source>
        <dbReference type="EMBL" id="CAJ0944178.1"/>
    </source>
</evidence>
<name>A0ABN9LKF4_9NEOB</name>
<dbReference type="InterPro" id="IPR013201">
    <property type="entry name" value="Prot_inhib_I29"/>
</dbReference>
<dbReference type="InterPro" id="IPR013128">
    <property type="entry name" value="Peptidase_C1A"/>
</dbReference>
<keyword evidence="11" id="KW-1185">Reference proteome</keyword>
<dbReference type="InterPro" id="IPR025660">
    <property type="entry name" value="Pept_his_AS"/>
</dbReference>
<comment type="caution">
    <text evidence="10">The sequence shown here is derived from an EMBL/GenBank/DDBJ whole genome shotgun (WGS) entry which is preliminary data.</text>
</comment>
<evidence type="ECO:0000259" key="9">
    <source>
        <dbReference type="SMART" id="SM00848"/>
    </source>
</evidence>
<dbReference type="InterPro" id="IPR046350">
    <property type="entry name" value="Cystatin_sf"/>
</dbReference>
<keyword evidence="4" id="KW-0788">Thiol protease</keyword>
<dbReference type="EMBL" id="CAUEEQ010022132">
    <property type="protein sequence ID" value="CAJ0944178.1"/>
    <property type="molecule type" value="Genomic_DNA"/>
</dbReference>
<keyword evidence="7" id="KW-0472">Membrane</keyword>
<gene>
    <name evidence="10" type="ORF">RIMI_LOCUS10289538</name>
</gene>
<evidence type="ECO:0000259" key="8">
    <source>
        <dbReference type="SMART" id="SM00645"/>
    </source>
</evidence>
<comment type="similarity">
    <text evidence="1">Belongs to the peptidase C1 family.</text>
</comment>
<dbReference type="InterPro" id="IPR038765">
    <property type="entry name" value="Papain-like_cys_pep_sf"/>
</dbReference>
<dbReference type="Proteomes" id="UP001176940">
    <property type="component" value="Unassembled WGS sequence"/>
</dbReference>
<evidence type="ECO:0000256" key="3">
    <source>
        <dbReference type="ARBA" id="ARBA00022801"/>
    </source>
</evidence>
<dbReference type="PRINTS" id="PR00705">
    <property type="entry name" value="PAPAIN"/>
</dbReference>
<evidence type="ECO:0000313" key="11">
    <source>
        <dbReference type="Proteomes" id="UP001176940"/>
    </source>
</evidence>
<dbReference type="Gene3D" id="3.90.70.10">
    <property type="entry name" value="Cysteine proteinases"/>
    <property type="match status" value="1"/>
</dbReference>
<feature type="domain" description="Cathepsin propeptide inhibitor" evidence="9">
    <location>
        <begin position="231"/>
        <end position="288"/>
    </location>
</feature>
<dbReference type="Pfam" id="PF00112">
    <property type="entry name" value="Peptidase_C1"/>
    <property type="match status" value="1"/>
</dbReference>
<reference evidence="10" key="1">
    <citation type="submission" date="2023-07" db="EMBL/GenBank/DDBJ databases">
        <authorList>
            <person name="Stuckert A."/>
        </authorList>
    </citation>
    <scope>NUCLEOTIDE SEQUENCE</scope>
</reference>
<dbReference type="SUPFAM" id="SSF54001">
    <property type="entry name" value="Cysteine proteinases"/>
    <property type="match status" value="1"/>
</dbReference>
<keyword evidence="2" id="KW-0645">Protease</keyword>
<keyword evidence="7" id="KW-0812">Transmembrane</keyword>
<keyword evidence="3" id="KW-0378">Hydrolase</keyword>
<keyword evidence="5" id="KW-0865">Zymogen</keyword>
<dbReference type="PROSITE" id="PS00639">
    <property type="entry name" value="THIOL_PROTEASE_HIS"/>
    <property type="match status" value="1"/>
</dbReference>
<evidence type="ECO:0000256" key="6">
    <source>
        <dbReference type="ARBA" id="ARBA00023157"/>
    </source>
</evidence>
<dbReference type="CDD" id="cd02248">
    <property type="entry name" value="Peptidase_C1A"/>
    <property type="match status" value="1"/>
</dbReference>
<evidence type="ECO:0000256" key="2">
    <source>
        <dbReference type="ARBA" id="ARBA00022670"/>
    </source>
</evidence>
<keyword evidence="6" id="KW-1015">Disulfide bond</keyword>
<dbReference type="SUPFAM" id="SSF54403">
    <property type="entry name" value="Cystatin/monellin"/>
    <property type="match status" value="1"/>
</dbReference>
<dbReference type="Pfam" id="PF08246">
    <property type="entry name" value="Inhibitor_I29"/>
    <property type="match status" value="1"/>
</dbReference>
<dbReference type="SMART" id="SM00848">
    <property type="entry name" value="Inhibitor_I29"/>
    <property type="match status" value="1"/>
</dbReference>
<protein>
    <recommendedName>
        <fullName evidence="12">Cathepsin F</fullName>
    </recommendedName>
</protein>
<dbReference type="InterPro" id="IPR000668">
    <property type="entry name" value="Peptidase_C1A_C"/>
</dbReference>
<dbReference type="InterPro" id="IPR000169">
    <property type="entry name" value="Pept_cys_AS"/>
</dbReference>
<dbReference type="SMART" id="SM00645">
    <property type="entry name" value="Pept_C1"/>
    <property type="match status" value="1"/>
</dbReference>
<dbReference type="PROSITE" id="PS00139">
    <property type="entry name" value="THIOL_PROTEASE_CYS"/>
    <property type="match status" value="1"/>
</dbReference>
<organism evidence="10 11">
    <name type="scientific">Ranitomeya imitator</name>
    <name type="common">mimic poison frog</name>
    <dbReference type="NCBI Taxonomy" id="111125"/>
    <lineage>
        <taxon>Eukaryota</taxon>
        <taxon>Metazoa</taxon>
        <taxon>Chordata</taxon>
        <taxon>Craniata</taxon>
        <taxon>Vertebrata</taxon>
        <taxon>Euteleostomi</taxon>
        <taxon>Amphibia</taxon>
        <taxon>Batrachia</taxon>
        <taxon>Anura</taxon>
        <taxon>Neobatrachia</taxon>
        <taxon>Hyloidea</taxon>
        <taxon>Dendrobatidae</taxon>
        <taxon>Dendrobatinae</taxon>
        <taxon>Ranitomeya</taxon>
    </lineage>
</organism>
<dbReference type="PANTHER" id="PTHR12411">
    <property type="entry name" value="CYSTEINE PROTEASE FAMILY C1-RELATED"/>
    <property type="match status" value="1"/>
</dbReference>
<evidence type="ECO:0000256" key="4">
    <source>
        <dbReference type="ARBA" id="ARBA00022807"/>
    </source>
</evidence>